<keyword evidence="3" id="KW-1185">Reference proteome</keyword>
<name>A0A5P1EWW8_ASPOF</name>
<evidence type="ECO:0000313" key="3">
    <source>
        <dbReference type="Proteomes" id="UP000243459"/>
    </source>
</evidence>
<keyword evidence="1" id="KW-1133">Transmembrane helix</keyword>
<reference evidence="3" key="1">
    <citation type="journal article" date="2017" name="Nat. Commun.">
        <title>The asparagus genome sheds light on the origin and evolution of a young Y chromosome.</title>
        <authorList>
            <person name="Harkess A."/>
            <person name="Zhou J."/>
            <person name="Xu C."/>
            <person name="Bowers J.E."/>
            <person name="Van der Hulst R."/>
            <person name="Ayyampalayam S."/>
            <person name="Mercati F."/>
            <person name="Riccardi P."/>
            <person name="McKain M.R."/>
            <person name="Kakrana A."/>
            <person name="Tang H."/>
            <person name="Ray J."/>
            <person name="Groenendijk J."/>
            <person name="Arikit S."/>
            <person name="Mathioni S.M."/>
            <person name="Nakano M."/>
            <person name="Shan H."/>
            <person name="Telgmann-Rauber A."/>
            <person name="Kanno A."/>
            <person name="Yue Z."/>
            <person name="Chen H."/>
            <person name="Li W."/>
            <person name="Chen Y."/>
            <person name="Xu X."/>
            <person name="Zhang Y."/>
            <person name="Luo S."/>
            <person name="Chen H."/>
            <person name="Gao J."/>
            <person name="Mao Z."/>
            <person name="Pires J.C."/>
            <person name="Luo M."/>
            <person name="Kudrna D."/>
            <person name="Wing R.A."/>
            <person name="Meyers B.C."/>
            <person name="Yi K."/>
            <person name="Kong H."/>
            <person name="Lavrijsen P."/>
            <person name="Sunseri F."/>
            <person name="Falavigna A."/>
            <person name="Ye Y."/>
            <person name="Leebens-Mack J.H."/>
            <person name="Chen G."/>
        </authorList>
    </citation>
    <scope>NUCLEOTIDE SEQUENCE [LARGE SCALE GENOMIC DNA]</scope>
    <source>
        <strain evidence="3">cv. DH0086</strain>
    </source>
</reference>
<dbReference type="Gramene" id="ONK68620">
    <property type="protein sequence ID" value="ONK68620"/>
    <property type="gene ID" value="A4U43_C05F14040"/>
</dbReference>
<evidence type="ECO:0000313" key="2">
    <source>
        <dbReference type="EMBL" id="ONK68620.1"/>
    </source>
</evidence>
<feature type="transmembrane region" description="Helical" evidence="1">
    <location>
        <begin position="63"/>
        <end position="84"/>
    </location>
</feature>
<dbReference type="Proteomes" id="UP000243459">
    <property type="component" value="Chromosome 5"/>
</dbReference>
<dbReference type="AlphaFoldDB" id="A0A5P1EWW8"/>
<keyword evidence="1" id="KW-0472">Membrane</keyword>
<proteinExistence type="predicted"/>
<organism evidence="2 3">
    <name type="scientific">Asparagus officinalis</name>
    <name type="common">Garden asparagus</name>
    <dbReference type="NCBI Taxonomy" id="4686"/>
    <lineage>
        <taxon>Eukaryota</taxon>
        <taxon>Viridiplantae</taxon>
        <taxon>Streptophyta</taxon>
        <taxon>Embryophyta</taxon>
        <taxon>Tracheophyta</taxon>
        <taxon>Spermatophyta</taxon>
        <taxon>Magnoliopsida</taxon>
        <taxon>Liliopsida</taxon>
        <taxon>Asparagales</taxon>
        <taxon>Asparagaceae</taxon>
        <taxon>Asparagoideae</taxon>
        <taxon>Asparagus</taxon>
    </lineage>
</organism>
<accession>A0A5P1EWW8</accession>
<sequence>MPTPPPAATISESLPVGPTTGVAASTVTTPMMLPATHEVERGEAGVVHSVIESSSGTGKSRVLSFPFIFLTYHFWIFIVLRFLFLGSSSHLRAHVEALLSDDDPDKLLLCLEVSNFLNFVESLIASFWRRGSLSAIFGRSLSVK</sequence>
<gene>
    <name evidence="2" type="ORF">A4U43_C05F14040</name>
</gene>
<dbReference type="EMBL" id="CM007385">
    <property type="protein sequence ID" value="ONK68620.1"/>
    <property type="molecule type" value="Genomic_DNA"/>
</dbReference>
<evidence type="ECO:0000256" key="1">
    <source>
        <dbReference type="SAM" id="Phobius"/>
    </source>
</evidence>
<keyword evidence="1" id="KW-0812">Transmembrane</keyword>
<protein>
    <submittedName>
        <fullName evidence="2">Uncharacterized protein</fullName>
    </submittedName>
</protein>